<keyword evidence="5" id="KW-1185">Reference proteome</keyword>
<evidence type="ECO:0000256" key="2">
    <source>
        <dbReference type="ARBA" id="ARBA00022723"/>
    </source>
</evidence>
<accession>A0A8K0W3R1</accession>
<keyword evidence="2" id="KW-0479">Metal-binding</keyword>
<dbReference type="Pfam" id="PF01557">
    <property type="entry name" value="FAA_hydrolase"/>
    <property type="match status" value="1"/>
</dbReference>
<protein>
    <recommendedName>
        <fullName evidence="3">Fumarylacetoacetase-like C-terminal domain-containing protein</fullName>
    </recommendedName>
</protein>
<dbReference type="GO" id="GO:0050163">
    <property type="term" value="F:oxaloacetate tautomerase activity"/>
    <property type="evidence" value="ECO:0007669"/>
    <property type="project" value="UniProtKB-ARBA"/>
</dbReference>
<dbReference type="GO" id="GO:0006107">
    <property type="term" value="P:oxaloacetate metabolic process"/>
    <property type="evidence" value="ECO:0007669"/>
    <property type="project" value="UniProtKB-ARBA"/>
</dbReference>
<dbReference type="InterPro" id="IPR036663">
    <property type="entry name" value="Fumarylacetoacetase_C_sf"/>
</dbReference>
<gene>
    <name evidence="4" type="ORF">FB567DRAFT_600569</name>
</gene>
<sequence>MAFQQLVRFEHDGKISYGELLQTTSTGYNVKELSGSPFKSLIATENTYSVSKLLCPLESTPIILCIGLNYKKHAEEAKLTPPPYPVVFVKPADALAGPHDDIPIHPDTQSHLDYEGELCVIIGRDAKNVSEESALGYVLGYTIGNDVSARNFQLPDVSGGQFCYAKSFDKFAPIGPAIWSTSLVPDPQNLVYETRLGEEVVQKTGTEDMIWTVRQIIAHLSRGTTVRKGTVIMTGTPSGVGFFRKRFLKDGEVVSVEVEGLGGIANKMVFEQK</sequence>
<evidence type="ECO:0000256" key="1">
    <source>
        <dbReference type="ARBA" id="ARBA00010211"/>
    </source>
</evidence>
<evidence type="ECO:0000313" key="5">
    <source>
        <dbReference type="Proteomes" id="UP000813461"/>
    </source>
</evidence>
<dbReference type="Gene3D" id="3.90.850.10">
    <property type="entry name" value="Fumarylacetoacetase-like, C-terminal domain"/>
    <property type="match status" value="1"/>
</dbReference>
<dbReference type="GO" id="GO:0046872">
    <property type="term" value="F:metal ion binding"/>
    <property type="evidence" value="ECO:0007669"/>
    <property type="project" value="UniProtKB-KW"/>
</dbReference>
<evidence type="ECO:0000259" key="3">
    <source>
        <dbReference type="Pfam" id="PF01557"/>
    </source>
</evidence>
<feature type="domain" description="Fumarylacetoacetase-like C-terminal" evidence="3">
    <location>
        <begin position="63"/>
        <end position="268"/>
    </location>
</feature>
<dbReference type="Proteomes" id="UP000813461">
    <property type="component" value="Unassembled WGS sequence"/>
</dbReference>
<dbReference type="SUPFAM" id="SSF56529">
    <property type="entry name" value="FAH"/>
    <property type="match status" value="1"/>
</dbReference>
<dbReference type="OrthoDB" id="411064at2759"/>
<comment type="caution">
    <text evidence="4">The sequence shown here is derived from an EMBL/GenBank/DDBJ whole genome shotgun (WGS) entry which is preliminary data.</text>
</comment>
<dbReference type="PANTHER" id="PTHR11820">
    <property type="entry name" value="ACYLPYRUVASE"/>
    <property type="match status" value="1"/>
</dbReference>
<dbReference type="PANTHER" id="PTHR11820:SF7">
    <property type="entry name" value="ACYLPYRUVASE FAHD1, MITOCHONDRIAL"/>
    <property type="match status" value="1"/>
</dbReference>
<reference evidence="4" key="1">
    <citation type="journal article" date="2021" name="Nat. Commun.">
        <title>Genetic determinants of endophytism in the Arabidopsis root mycobiome.</title>
        <authorList>
            <person name="Mesny F."/>
            <person name="Miyauchi S."/>
            <person name="Thiergart T."/>
            <person name="Pickel B."/>
            <person name="Atanasova L."/>
            <person name="Karlsson M."/>
            <person name="Huettel B."/>
            <person name="Barry K.W."/>
            <person name="Haridas S."/>
            <person name="Chen C."/>
            <person name="Bauer D."/>
            <person name="Andreopoulos W."/>
            <person name="Pangilinan J."/>
            <person name="LaButti K."/>
            <person name="Riley R."/>
            <person name="Lipzen A."/>
            <person name="Clum A."/>
            <person name="Drula E."/>
            <person name="Henrissat B."/>
            <person name="Kohler A."/>
            <person name="Grigoriev I.V."/>
            <person name="Martin F.M."/>
            <person name="Hacquard S."/>
        </authorList>
    </citation>
    <scope>NUCLEOTIDE SEQUENCE</scope>
    <source>
        <strain evidence="4">MPI-SDFR-AT-0120</strain>
    </source>
</reference>
<dbReference type="AlphaFoldDB" id="A0A8K0W3R1"/>
<proteinExistence type="inferred from homology"/>
<dbReference type="InterPro" id="IPR011234">
    <property type="entry name" value="Fumarylacetoacetase-like_C"/>
</dbReference>
<dbReference type="GO" id="GO:0018773">
    <property type="term" value="F:acetylpyruvate hydrolase activity"/>
    <property type="evidence" value="ECO:0007669"/>
    <property type="project" value="TreeGrafter"/>
</dbReference>
<organism evidence="4 5">
    <name type="scientific">Paraphoma chrysanthemicola</name>
    <dbReference type="NCBI Taxonomy" id="798071"/>
    <lineage>
        <taxon>Eukaryota</taxon>
        <taxon>Fungi</taxon>
        <taxon>Dikarya</taxon>
        <taxon>Ascomycota</taxon>
        <taxon>Pezizomycotina</taxon>
        <taxon>Dothideomycetes</taxon>
        <taxon>Pleosporomycetidae</taxon>
        <taxon>Pleosporales</taxon>
        <taxon>Pleosporineae</taxon>
        <taxon>Phaeosphaeriaceae</taxon>
        <taxon>Paraphoma</taxon>
    </lineage>
</organism>
<evidence type="ECO:0000313" key="4">
    <source>
        <dbReference type="EMBL" id="KAH7094881.1"/>
    </source>
</evidence>
<dbReference type="EMBL" id="JAGMVJ010000001">
    <property type="protein sequence ID" value="KAH7094881.1"/>
    <property type="molecule type" value="Genomic_DNA"/>
</dbReference>
<name>A0A8K0W3R1_9PLEO</name>
<comment type="similarity">
    <text evidence="1">Belongs to the FAH family.</text>
</comment>
<dbReference type="FunFam" id="3.90.850.10:FF:000002">
    <property type="entry name" value="2-hydroxyhepta-2,4-diene-1,7-dioate isomerase"/>
    <property type="match status" value="1"/>
</dbReference>